<accession>A0ABQ6N6P2</accession>
<evidence type="ECO:0000313" key="2">
    <source>
        <dbReference type="EMBL" id="GMI42201.1"/>
    </source>
</evidence>
<proteinExistence type="predicted"/>
<sequence>MSTPLKVATYNVHSCVGSDWKYSPARVASTLAALGSDLIALQEIEANDEFQQTRLWSEAHHDDQPELLRSLSGMKHVRFAKCINCIATGTLSNGKEKHNKPECKGRFGVAILSNLDILDERTLVFKKYKKKTFRNVLAVKVEFNNTPLWFLCTHLGCHSGPEQHAQSLELAEFIKELSADGTPVLLAGDTNSPPWFAAMRHLRNSVPMVDTWASANACDCSTTFPALGLPCCYSWTCCPPMLKLDHIYATQTSQVTCVGTRVHVNGDSEGGGSEAVDLQASDHRPLSAMFNVRPGVEVADVNVIER</sequence>
<dbReference type="InterPro" id="IPR005135">
    <property type="entry name" value="Endo/exonuclease/phosphatase"/>
</dbReference>
<dbReference type="PANTHER" id="PTHR14859">
    <property type="entry name" value="CALCOFLUOR WHITE HYPERSENSITIVE PROTEIN PRECURSOR"/>
    <property type="match status" value="1"/>
</dbReference>
<dbReference type="InterPro" id="IPR051916">
    <property type="entry name" value="GPI-anchor_lipid_remodeler"/>
</dbReference>
<dbReference type="InterPro" id="IPR036691">
    <property type="entry name" value="Endo/exonu/phosph_ase_sf"/>
</dbReference>
<comment type="caution">
    <text evidence="2">The sequence shown here is derived from an EMBL/GenBank/DDBJ whole genome shotgun (WGS) entry which is preliminary data.</text>
</comment>
<dbReference type="Pfam" id="PF03372">
    <property type="entry name" value="Exo_endo_phos"/>
    <property type="match status" value="1"/>
</dbReference>
<gene>
    <name evidence="2" type="ORF">TeGR_g14990</name>
</gene>
<dbReference type="Proteomes" id="UP001165060">
    <property type="component" value="Unassembled WGS sequence"/>
</dbReference>
<name>A0ABQ6N6P2_9STRA</name>
<keyword evidence="3" id="KW-1185">Reference proteome</keyword>
<reference evidence="2 3" key="1">
    <citation type="journal article" date="2023" name="Commun. Biol.">
        <title>Genome analysis of Parmales, the sister group of diatoms, reveals the evolutionary specialization of diatoms from phago-mixotrophs to photoautotrophs.</title>
        <authorList>
            <person name="Ban H."/>
            <person name="Sato S."/>
            <person name="Yoshikawa S."/>
            <person name="Yamada K."/>
            <person name="Nakamura Y."/>
            <person name="Ichinomiya M."/>
            <person name="Sato N."/>
            <person name="Blanc-Mathieu R."/>
            <person name="Endo H."/>
            <person name="Kuwata A."/>
            <person name="Ogata H."/>
        </authorList>
    </citation>
    <scope>NUCLEOTIDE SEQUENCE [LARGE SCALE GENOMIC DNA]</scope>
</reference>
<dbReference type="PANTHER" id="PTHR14859:SF15">
    <property type="entry name" value="ENDONUCLEASE_EXONUCLEASE_PHOSPHATASE DOMAIN-CONTAINING PROTEIN"/>
    <property type="match status" value="1"/>
</dbReference>
<dbReference type="SUPFAM" id="SSF56219">
    <property type="entry name" value="DNase I-like"/>
    <property type="match status" value="1"/>
</dbReference>
<dbReference type="Gene3D" id="3.60.10.10">
    <property type="entry name" value="Endonuclease/exonuclease/phosphatase"/>
    <property type="match status" value="1"/>
</dbReference>
<organism evidence="2 3">
    <name type="scientific">Tetraparma gracilis</name>
    <dbReference type="NCBI Taxonomy" id="2962635"/>
    <lineage>
        <taxon>Eukaryota</taxon>
        <taxon>Sar</taxon>
        <taxon>Stramenopiles</taxon>
        <taxon>Ochrophyta</taxon>
        <taxon>Bolidophyceae</taxon>
        <taxon>Parmales</taxon>
        <taxon>Triparmaceae</taxon>
        <taxon>Tetraparma</taxon>
    </lineage>
</organism>
<feature type="domain" description="Endonuclease/exonuclease/phosphatase" evidence="1">
    <location>
        <begin position="8"/>
        <end position="283"/>
    </location>
</feature>
<evidence type="ECO:0000313" key="3">
    <source>
        <dbReference type="Proteomes" id="UP001165060"/>
    </source>
</evidence>
<dbReference type="EMBL" id="BRYB01001053">
    <property type="protein sequence ID" value="GMI42201.1"/>
    <property type="molecule type" value="Genomic_DNA"/>
</dbReference>
<evidence type="ECO:0000259" key="1">
    <source>
        <dbReference type="Pfam" id="PF03372"/>
    </source>
</evidence>
<protein>
    <recommendedName>
        <fullName evidence="1">Endonuclease/exonuclease/phosphatase domain-containing protein</fullName>
    </recommendedName>
</protein>